<evidence type="ECO:0000259" key="5">
    <source>
        <dbReference type="Pfam" id="PF07687"/>
    </source>
</evidence>
<comment type="cofactor">
    <cofactor evidence="1">
        <name>Zn(2+)</name>
        <dbReference type="ChEBI" id="CHEBI:29105"/>
    </cofactor>
</comment>
<reference evidence="6 7" key="1">
    <citation type="submission" date="2018-11" db="EMBL/GenBank/DDBJ databases">
        <authorList>
            <person name="Da X."/>
        </authorList>
    </citation>
    <scope>NUCLEOTIDE SEQUENCE [LARGE SCALE GENOMIC DNA]</scope>
    <source>
        <strain evidence="6 7">S14-144</strain>
    </source>
</reference>
<dbReference type="SUPFAM" id="SSF55031">
    <property type="entry name" value="Bacterial exopeptidase dimerisation domain"/>
    <property type="match status" value="1"/>
</dbReference>
<organism evidence="6 7">
    <name type="scientific">Nakamurella antarctica</name>
    <dbReference type="NCBI Taxonomy" id="1902245"/>
    <lineage>
        <taxon>Bacteria</taxon>
        <taxon>Bacillati</taxon>
        <taxon>Actinomycetota</taxon>
        <taxon>Actinomycetes</taxon>
        <taxon>Nakamurellales</taxon>
        <taxon>Nakamurellaceae</taxon>
        <taxon>Nakamurella</taxon>
    </lineage>
</organism>
<dbReference type="InterPro" id="IPR011650">
    <property type="entry name" value="Peptidase_M20_dimer"/>
</dbReference>
<dbReference type="Gene3D" id="3.40.630.10">
    <property type="entry name" value="Zn peptidases"/>
    <property type="match status" value="1"/>
</dbReference>
<dbReference type="InterPro" id="IPR002933">
    <property type="entry name" value="Peptidase_M20"/>
</dbReference>
<dbReference type="InterPro" id="IPR036264">
    <property type="entry name" value="Bact_exopeptidase_dim_dom"/>
</dbReference>
<dbReference type="InterPro" id="IPR001261">
    <property type="entry name" value="ArgE/DapE_CS"/>
</dbReference>
<dbReference type="PROSITE" id="PS00758">
    <property type="entry name" value="ARGE_DAPE_CPG2_1"/>
    <property type="match status" value="1"/>
</dbReference>
<dbReference type="RefSeq" id="WP_124799120.1">
    <property type="nucleotide sequence ID" value="NZ_CP034170.1"/>
</dbReference>
<gene>
    <name evidence="6" type="ORF">EH165_08735</name>
</gene>
<dbReference type="KEGG" id="nak:EH165_08735"/>
<dbReference type="EMBL" id="CP034170">
    <property type="protein sequence ID" value="AZI58211.1"/>
    <property type="molecule type" value="Genomic_DNA"/>
</dbReference>
<proteinExistence type="predicted"/>
<dbReference type="GO" id="GO:0046872">
    <property type="term" value="F:metal ion binding"/>
    <property type="evidence" value="ECO:0007669"/>
    <property type="project" value="UniProtKB-KW"/>
</dbReference>
<evidence type="ECO:0000256" key="2">
    <source>
        <dbReference type="ARBA" id="ARBA00022723"/>
    </source>
</evidence>
<evidence type="ECO:0000256" key="4">
    <source>
        <dbReference type="ARBA" id="ARBA00022833"/>
    </source>
</evidence>
<dbReference type="Proteomes" id="UP000268084">
    <property type="component" value="Chromosome"/>
</dbReference>
<keyword evidence="2" id="KW-0479">Metal-binding</keyword>
<dbReference type="PANTHER" id="PTHR43808:SF9">
    <property type="entry name" value="BLL0789 PROTEIN"/>
    <property type="match status" value="1"/>
</dbReference>
<evidence type="ECO:0000256" key="3">
    <source>
        <dbReference type="ARBA" id="ARBA00022801"/>
    </source>
</evidence>
<keyword evidence="4" id="KW-0862">Zinc</keyword>
<dbReference type="PANTHER" id="PTHR43808">
    <property type="entry name" value="ACETYLORNITHINE DEACETYLASE"/>
    <property type="match status" value="1"/>
</dbReference>
<keyword evidence="7" id="KW-1185">Reference proteome</keyword>
<dbReference type="Gene3D" id="3.30.70.360">
    <property type="match status" value="1"/>
</dbReference>
<feature type="domain" description="Peptidase M20 dimerisation" evidence="5">
    <location>
        <begin position="186"/>
        <end position="277"/>
    </location>
</feature>
<evidence type="ECO:0000313" key="6">
    <source>
        <dbReference type="EMBL" id="AZI58211.1"/>
    </source>
</evidence>
<reference evidence="6 7" key="2">
    <citation type="submission" date="2018-12" db="EMBL/GenBank/DDBJ databases">
        <title>Nakamurella antarcticus sp. nov., isolated from Antarctica South Shetland Islands soil.</title>
        <authorList>
            <person name="Peng F."/>
        </authorList>
    </citation>
    <scope>NUCLEOTIDE SEQUENCE [LARGE SCALE GENOMIC DNA]</scope>
    <source>
        <strain evidence="6 7">S14-144</strain>
    </source>
</reference>
<accession>A0A3G8ZX22</accession>
<protein>
    <submittedName>
        <fullName evidence="6">M20/M25/M40 family metallo-hydrolase</fullName>
    </submittedName>
</protein>
<evidence type="ECO:0000313" key="7">
    <source>
        <dbReference type="Proteomes" id="UP000268084"/>
    </source>
</evidence>
<name>A0A3G8ZX22_9ACTN</name>
<dbReference type="Pfam" id="PF01546">
    <property type="entry name" value="Peptidase_M20"/>
    <property type="match status" value="1"/>
</dbReference>
<dbReference type="SUPFAM" id="SSF53187">
    <property type="entry name" value="Zn-dependent exopeptidases"/>
    <property type="match status" value="1"/>
</dbReference>
<dbReference type="InterPro" id="IPR050072">
    <property type="entry name" value="Peptidase_M20A"/>
</dbReference>
<evidence type="ECO:0000256" key="1">
    <source>
        <dbReference type="ARBA" id="ARBA00001947"/>
    </source>
</evidence>
<dbReference type="AlphaFoldDB" id="A0A3G8ZX22"/>
<dbReference type="Pfam" id="PF07687">
    <property type="entry name" value="M20_dimer"/>
    <property type="match status" value="1"/>
</dbReference>
<dbReference type="GO" id="GO:0016787">
    <property type="term" value="F:hydrolase activity"/>
    <property type="evidence" value="ECO:0007669"/>
    <property type="project" value="UniProtKB-KW"/>
</dbReference>
<sequence length="385" mass="40764">MSEPVLAVIDAQFQHRVIGRLQRLVEHESPSGDIPALQGFVGLLKSTWEDLGIAVTVRETPGGPVLVGDLPGRGWGVGLAPILLIGHSDTVWPMSTLGSRMRWSHDEQGVIWGPGVFDMKSGLVIIEFVIECLRGAGSGHPPLRIFVAPDEETGSTHSRVMLEEAAIGCSSAVGFESPHPDGRLKIGRFGSTRLRVRVTGREAHAALDAERGISAIDELVDQLLVIRSMVAAATDPEHLVLLNVGSVEAPGKTNVVSSQACAQIGLRFARKDEEDVLVPALLNLAPIRLGAGVEVVIESHRPAWSPHPRDTELGARLLPGQVPGSPARGAADTNAMAGLDIAAVDGLGARGAGAHALEERIVAASLWDRISSLVEAFGDEKRWAA</sequence>
<dbReference type="OrthoDB" id="9783294at2"/>
<keyword evidence="3 6" id="KW-0378">Hydrolase</keyword>